<evidence type="ECO:0000313" key="1">
    <source>
        <dbReference type="EMBL" id="MBC6011788.1"/>
    </source>
</evidence>
<protein>
    <submittedName>
        <fullName evidence="1">VOC family protein</fullName>
    </submittedName>
</protein>
<dbReference type="EMBL" id="JACRWH010000007">
    <property type="protein sequence ID" value="MBC6011788.1"/>
    <property type="molecule type" value="Genomic_DNA"/>
</dbReference>
<organism evidence="1 2">
    <name type="scientific">Holdemanella hominis</name>
    <dbReference type="NCBI Taxonomy" id="2764327"/>
    <lineage>
        <taxon>Bacteria</taxon>
        <taxon>Bacillati</taxon>
        <taxon>Bacillota</taxon>
        <taxon>Erysipelotrichia</taxon>
        <taxon>Erysipelotrichales</taxon>
        <taxon>Erysipelotrichaceae</taxon>
        <taxon>Holdemanella</taxon>
    </lineage>
</organism>
<gene>
    <name evidence="1" type="ORF">H8911_03335</name>
</gene>
<evidence type="ECO:0000313" key="2">
    <source>
        <dbReference type="Proteomes" id="UP000649075"/>
    </source>
</evidence>
<comment type="caution">
    <text evidence="1">The sequence shown here is derived from an EMBL/GenBank/DDBJ whole genome shotgun (WGS) entry which is preliminary data.</text>
</comment>
<dbReference type="InterPro" id="IPR029068">
    <property type="entry name" value="Glyas_Bleomycin-R_OHBP_Dase"/>
</dbReference>
<dbReference type="RefSeq" id="WP_186998692.1">
    <property type="nucleotide sequence ID" value="NZ_JACRWH010000007.1"/>
</dbReference>
<name>A0ABR7KGJ2_9FIRM</name>
<dbReference type="SUPFAM" id="SSF54593">
    <property type="entry name" value="Glyoxalase/Bleomycin resistance protein/Dihydroxybiphenyl dioxygenase"/>
    <property type="match status" value="1"/>
</dbReference>
<accession>A0ABR7KGJ2</accession>
<keyword evidence="2" id="KW-1185">Reference proteome</keyword>
<proteinExistence type="predicted"/>
<dbReference type="Gene3D" id="3.10.180.10">
    <property type="entry name" value="2,3-Dihydroxybiphenyl 1,2-Dioxygenase, domain 1"/>
    <property type="match status" value="1"/>
</dbReference>
<sequence length="124" mass="14462">MATYLEHMAFKVNDLDWCVRFFQEVFDMPIRLSLGQAPHRKIWLHAGIQLNEDLEYKNEEGRCDHFALMVSDYDEVLKKCLGYGCKALPTGENWIQMPNGMIIELKRGDQKALDTIISQKPWVD</sequence>
<dbReference type="Proteomes" id="UP000649075">
    <property type="component" value="Unassembled WGS sequence"/>
</dbReference>
<reference evidence="1 2" key="1">
    <citation type="submission" date="2020-08" db="EMBL/GenBank/DDBJ databases">
        <authorList>
            <person name="Liu C."/>
            <person name="Sun Q."/>
        </authorList>
    </citation>
    <scope>NUCLEOTIDE SEQUENCE [LARGE SCALE GENOMIC DNA]</scope>
    <source>
        <strain evidence="1 2">L34</strain>
    </source>
</reference>